<keyword evidence="9" id="KW-1185">Reference proteome</keyword>
<accession>A0A8H6HJN4</accession>
<dbReference type="AlphaFoldDB" id="A0A8H6HJN4"/>
<evidence type="ECO:0000256" key="1">
    <source>
        <dbReference type="ARBA" id="ARBA00005466"/>
    </source>
</evidence>
<evidence type="ECO:0000259" key="6">
    <source>
        <dbReference type="PROSITE" id="PS51164"/>
    </source>
</evidence>
<dbReference type="OrthoDB" id="9983560at2759"/>
<dbReference type="Pfam" id="PF08031">
    <property type="entry name" value="BBE"/>
    <property type="match status" value="1"/>
</dbReference>
<dbReference type="SUPFAM" id="SSF56176">
    <property type="entry name" value="FAD-binding/transporter-associated domain-like"/>
    <property type="match status" value="1"/>
</dbReference>
<evidence type="ECO:0000313" key="8">
    <source>
        <dbReference type="EMBL" id="KAF6746956.1"/>
    </source>
</evidence>
<evidence type="ECO:0000259" key="7">
    <source>
        <dbReference type="PROSITE" id="PS51387"/>
    </source>
</evidence>
<organism evidence="8 9">
    <name type="scientific">Ephemerocybe angulata</name>
    <dbReference type="NCBI Taxonomy" id="980116"/>
    <lineage>
        <taxon>Eukaryota</taxon>
        <taxon>Fungi</taxon>
        <taxon>Dikarya</taxon>
        <taxon>Basidiomycota</taxon>
        <taxon>Agaricomycotina</taxon>
        <taxon>Agaricomycetes</taxon>
        <taxon>Agaricomycetidae</taxon>
        <taxon>Agaricales</taxon>
        <taxon>Agaricineae</taxon>
        <taxon>Psathyrellaceae</taxon>
        <taxon>Ephemerocybe</taxon>
    </lineage>
</organism>
<protein>
    <submittedName>
        <fullName evidence="8">FAD binding domain-containing protein</fullName>
    </submittedName>
</protein>
<keyword evidence="3" id="KW-0560">Oxidoreductase</keyword>
<dbReference type="InterPro" id="IPR012951">
    <property type="entry name" value="BBE"/>
</dbReference>
<dbReference type="Pfam" id="PF01565">
    <property type="entry name" value="FAD_binding_4"/>
    <property type="match status" value="1"/>
</dbReference>
<comment type="caution">
    <text evidence="8">The sequence shown here is derived from an EMBL/GenBank/DDBJ whole genome shotgun (WGS) entry which is preliminary data.</text>
</comment>
<feature type="chain" id="PRO_5034305012" evidence="5">
    <location>
        <begin position="23"/>
        <end position="652"/>
    </location>
</feature>
<evidence type="ECO:0000256" key="4">
    <source>
        <dbReference type="SAM" id="MobiDB-lite"/>
    </source>
</evidence>
<reference evidence="8 9" key="1">
    <citation type="submission" date="2020-07" db="EMBL/GenBank/DDBJ databases">
        <title>Comparative genomics of pyrophilous fungi reveals a link between fire events and developmental genes.</title>
        <authorList>
            <consortium name="DOE Joint Genome Institute"/>
            <person name="Steindorff A.S."/>
            <person name="Carver A."/>
            <person name="Calhoun S."/>
            <person name="Stillman K."/>
            <person name="Liu H."/>
            <person name="Lipzen A."/>
            <person name="Pangilinan J."/>
            <person name="Labutti K."/>
            <person name="Bruns T.D."/>
            <person name="Grigoriev I.V."/>
        </authorList>
    </citation>
    <scope>NUCLEOTIDE SEQUENCE [LARGE SCALE GENOMIC DNA]</scope>
    <source>
        <strain evidence="8 9">CBS 144469</strain>
    </source>
</reference>
<sequence length="652" mass="70495">MMVFYALLLSFLYLSALRFARAQVANPFTWNGVRYDCKCSDLDACWPQAAAWSALNASVGGNLQKVVPDPAVCYNTFEGVATYNQQACSDVTRNFNGQDWQSDRAVSNHWMLWTNNTCLPTTNRNAECTLGFLPRYVIMAKTREHIKAGIDFARTNNVRLIIRNTGHDFMGRSTGYSALAINTHSFKNVTFIPKYTGPGGWTGSAVTVGAGIQGRELLRLANQQSPKVAIVTGECPTVGFAGGYIQGGGHGPLASYYGMAADQALSYEVITASGEYLTASADTNPDLYWGLRGGGPSTFAVLLSVTVKTFPETPSAGLVLSLNTNNNQDLFWRGFAAFHNLSPRWVENGMFVYYELFGASLNIRPFVGVNMTRAKITEVVQPLFDQLRTLGITYTSTITEYTTFFELYTALFQDESAGVTSLVGGRVFTKTDINANGNAIVDAMRRSGAGFVGHIVGPGRAGPVDNAIHPAWRDAASFSISSVNLAAQATWAQKQQAQTQLTNSVDAPLRAASPNGAAYVNEGNLEEPDWQKAYWGSNYPRLLELRKKWDPNGVFYARTTPGTEAWEVVDYGRRLCRLASAGGTTTTSTTSTSSTSTTSTVTTPTTTTSTPAGPLQTMYGQCGGTGWTGPTECAPPATCKPVSAPYYSQCQP</sequence>
<dbReference type="Gene3D" id="3.30.465.10">
    <property type="match status" value="2"/>
</dbReference>
<feature type="signal peptide" evidence="5">
    <location>
        <begin position="1"/>
        <end position="22"/>
    </location>
</feature>
<dbReference type="GO" id="GO:0071949">
    <property type="term" value="F:FAD binding"/>
    <property type="evidence" value="ECO:0007669"/>
    <property type="project" value="InterPro"/>
</dbReference>
<dbReference type="InterPro" id="IPR035971">
    <property type="entry name" value="CBD_sf"/>
</dbReference>
<dbReference type="SMART" id="SM00236">
    <property type="entry name" value="fCBD"/>
    <property type="match status" value="1"/>
</dbReference>
<dbReference type="GO" id="GO:0030248">
    <property type="term" value="F:cellulose binding"/>
    <property type="evidence" value="ECO:0007669"/>
    <property type="project" value="InterPro"/>
</dbReference>
<evidence type="ECO:0000313" key="9">
    <source>
        <dbReference type="Proteomes" id="UP000521943"/>
    </source>
</evidence>
<name>A0A8H6HJN4_9AGAR</name>
<feature type="compositionally biased region" description="Low complexity" evidence="4">
    <location>
        <begin position="584"/>
        <end position="610"/>
    </location>
</feature>
<gene>
    <name evidence="8" type="ORF">DFP72DRAFT_614667</name>
</gene>
<proteinExistence type="inferred from homology"/>
<keyword evidence="2 5" id="KW-0732">Signal</keyword>
<dbReference type="GO" id="GO:0005975">
    <property type="term" value="P:carbohydrate metabolic process"/>
    <property type="evidence" value="ECO:0007669"/>
    <property type="project" value="InterPro"/>
</dbReference>
<dbReference type="InterPro" id="IPR006094">
    <property type="entry name" value="Oxid_FAD_bind_N"/>
</dbReference>
<evidence type="ECO:0000256" key="3">
    <source>
        <dbReference type="ARBA" id="ARBA00023002"/>
    </source>
</evidence>
<dbReference type="Proteomes" id="UP000521943">
    <property type="component" value="Unassembled WGS sequence"/>
</dbReference>
<dbReference type="PANTHER" id="PTHR13878:SF97">
    <property type="entry name" value="ISOAMYL ALCOHOL OXIDASE"/>
    <property type="match status" value="1"/>
</dbReference>
<dbReference type="InterPro" id="IPR016169">
    <property type="entry name" value="FAD-bd_PCMH_sub2"/>
</dbReference>
<dbReference type="PROSITE" id="PS51164">
    <property type="entry name" value="CBM1_2"/>
    <property type="match status" value="1"/>
</dbReference>
<dbReference type="InterPro" id="IPR000254">
    <property type="entry name" value="CBD"/>
</dbReference>
<evidence type="ECO:0000256" key="2">
    <source>
        <dbReference type="ARBA" id="ARBA00022729"/>
    </source>
</evidence>
<dbReference type="EMBL" id="JACGCI010000086">
    <property type="protein sequence ID" value="KAF6746956.1"/>
    <property type="molecule type" value="Genomic_DNA"/>
</dbReference>
<dbReference type="PANTHER" id="PTHR13878">
    <property type="entry name" value="GULONOLACTONE OXIDASE"/>
    <property type="match status" value="1"/>
</dbReference>
<evidence type="ECO:0000256" key="5">
    <source>
        <dbReference type="SAM" id="SignalP"/>
    </source>
</evidence>
<dbReference type="InterPro" id="IPR016166">
    <property type="entry name" value="FAD-bd_PCMH"/>
</dbReference>
<dbReference type="InterPro" id="IPR050432">
    <property type="entry name" value="FAD-linked_Oxidoreductases_BP"/>
</dbReference>
<dbReference type="SUPFAM" id="SSF57180">
    <property type="entry name" value="Cellulose-binding domain"/>
    <property type="match status" value="1"/>
</dbReference>
<feature type="domain" description="CBM1" evidence="6">
    <location>
        <begin position="614"/>
        <end position="651"/>
    </location>
</feature>
<dbReference type="GO" id="GO:0005576">
    <property type="term" value="C:extracellular region"/>
    <property type="evidence" value="ECO:0007669"/>
    <property type="project" value="InterPro"/>
</dbReference>
<dbReference type="GO" id="GO:0016491">
    <property type="term" value="F:oxidoreductase activity"/>
    <property type="evidence" value="ECO:0007669"/>
    <property type="project" value="UniProtKB-KW"/>
</dbReference>
<dbReference type="InterPro" id="IPR036318">
    <property type="entry name" value="FAD-bd_PCMH-like_sf"/>
</dbReference>
<dbReference type="Pfam" id="PF00734">
    <property type="entry name" value="CBM_1"/>
    <property type="match status" value="1"/>
</dbReference>
<comment type="similarity">
    <text evidence="1">Belongs to the oxygen-dependent FAD-linked oxidoreductase family.</text>
</comment>
<feature type="region of interest" description="Disordered" evidence="4">
    <location>
        <begin position="582"/>
        <end position="614"/>
    </location>
</feature>
<feature type="domain" description="FAD-binding PCMH-type" evidence="7">
    <location>
        <begin position="130"/>
        <end position="312"/>
    </location>
</feature>
<dbReference type="PROSITE" id="PS51387">
    <property type="entry name" value="FAD_PCMH"/>
    <property type="match status" value="1"/>
</dbReference>